<protein>
    <submittedName>
        <fullName evidence="4">Serine hydrolase</fullName>
    </submittedName>
</protein>
<keyword evidence="5" id="KW-1185">Reference proteome</keyword>
<evidence type="ECO:0000256" key="2">
    <source>
        <dbReference type="SAM" id="SignalP"/>
    </source>
</evidence>
<dbReference type="SUPFAM" id="SSF56601">
    <property type="entry name" value="beta-lactamase/transpeptidase-like"/>
    <property type="match status" value="1"/>
</dbReference>
<keyword evidence="4" id="KW-0378">Hydrolase</keyword>
<keyword evidence="2" id="KW-0732">Signal</keyword>
<dbReference type="InterPro" id="IPR000871">
    <property type="entry name" value="Beta-lactam_class-A"/>
</dbReference>
<comment type="caution">
    <text evidence="4">The sequence shown here is derived from an EMBL/GenBank/DDBJ whole genome shotgun (WGS) entry which is preliminary data.</text>
</comment>
<dbReference type="Proteomes" id="UP001500518">
    <property type="component" value="Unassembled WGS sequence"/>
</dbReference>
<proteinExistence type="predicted"/>
<feature type="domain" description="Beta-lactamase class A catalytic" evidence="3">
    <location>
        <begin position="146"/>
        <end position="259"/>
    </location>
</feature>
<evidence type="ECO:0000313" key="5">
    <source>
        <dbReference type="Proteomes" id="UP001500518"/>
    </source>
</evidence>
<dbReference type="EMBL" id="BAABHV010000017">
    <property type="protein sequence ID" value="GAA5058040.1"/>
    <property type="molecule type" value="Genomic_DNA"/>
</dbReference>
<feature type="chain" id="PRO_5046218446" evidence="2">
    <location>
        <begin position="21"/>
        <end position="425"/>
    </location>
</feature>
<evidence type="ECO:0000313" key="4">
    <source>
        <dbReference type="EMBL" id="GAA5058040.1"/>
    </source>
</evidence>
<dbReference type="RefSeq" id="WP_346033313.1">
    <property type="nucleotide sequence ID" value="NZ_BAABHV010000017.1"/>
</dbReference>
<dbReference type="Pfam" id="PF13354">
    <property type="entry name" value="Beta-lactamase2"/>
    <property type="match status" value="1"/>
</dbReference>
<dbReference type="Gene3D" id="3.40.710.10">
    <property type="entry name" value="DD-peptidase/beta-lactamase superfamily"/>
    <property type="match status" value="1"/>
</dbReference>
<reference evidence="5" key="1">
    <citation type="journal article" date="2019" name="Int. J. Syst. Evol. Microbiol.">
        <title>The Global Catalogue of Microorganisms (GCM) 10K type strain sequencing project: providing services to taxonomists for standard genome sequencing and annotation.</title>
        <authorList>
            <consortium name="The Broad Institute Genomics Platform"/>
            <consortium name="The Broad Institute Genome Sequencing Center for Infectious Disease"/>
            <person name="Wu L."/>
            <person name="Ma J."/>
        </authorList>
    </citation>
    <scope>NUCLEOTIDE SEQUENCE [LARGE SCALE GENOMIC DNA]</scope>
    <source>
        <strain evidence="5">JCM 18014</strain>
    </source>
</reference>
<accession>A0ABP9KJB8</accession>
<dbReference type="InterPro" id="IPR012338">
    <property type="entry name" value="Beta-lactam/transpept-like"/>
</dbReference>
<comment type="catalytic activity">
    <reaction evidence="1">
        <text>a beta-lactam + H2O = a substituted beta-amino acid</text>
        <dbReference type="Rhea" id="RHEA:20401"/>
        <dbReference type="ChEBI" id="CHEBI:15377"/>
        <dbReference type="ChEBI" id="CHEBI:35627"/>
        <dbReference type="ChEBI" id="CHEBI:140347"/>
        <dbReference type="EC" id="3.5.2.6"/>
    </reaction>
</comment>
<dbReference type="GO" id="GO:0016787">
    <property type="term" value="F:hydrolase activity"/>
    <property type="evidence" value="ECO:0007669"/>
    <property type="project" value="UniProtKB-KW"/>
</dbReference>
<evidence type="ECO:0000259" key="3">
    <source>
        <dbReference type="Pfam" id="PF13354"/>
    </source>
</evidence>
<evidence type="ECO:0000256" key="1">
    <source>
        <dbReference type="ARBA" id="ARBA00001526"/>
    </source>
</evidence>
<organism evidence="4 5">
    <name type="scientific">Erythrobacter westpacificensis</name>
    <dbReference type="NCBI Taxonomy" id="1055231"/>
    <lineage>
        <taxon>Bacteria</taxon>
        <taxon>Pseudomonadati</taxon>
        <taxon>Pseudomonadota</taxon>
        <taxon>Alphaproteobacteria</taxon>
        <taxon>Sphingomonadales</taxon>
        <taxon>Erythrobacteraceae</taxon>
        <taxon>Erythrobacter/Porphyrobacter group</taxon>
        <taxon>Erythrobacter</taxon>
    </lineage>
</organism>
<feature type="signal peptide" evidence="2">
    <location>
        <begin position="1"/>
        <end position="20"/>
    </location>
</feature>
<dbReference type="PANTHER" id="PTHR35333">
    <property type="entry name" value="BETA-LACTAMASE"/>
    <property type="match status" value="1"/>
</dbReference>
<sequence length="425" mass="45496">MIRNLLLAIAMTIMPSSVFAQSSEDSLRLEQRGEDITAAMRGEAIYGEVFADGFVNAVPEAQFLAILGQIESQFGPMIGIETVKPVTPNGAEIAIRFERGLASGSFTLEDAAPFEITGFVLNDIRPIGDSVEQLIDDIAALPGDTSILVTTLGDGEPIAAHNADTQFAIGSTFKLYVLSALARSIAAGERNWVDVVPLSVRSYPSGVSQDWPQGAPVTLHTLATLMISISDNTATDQLIDVLGRDAIEAEVAASGHADPHAMLPFLTTRELFVLKSGDEIDPEEYRGADITWRREALASLAGIERDEAQVRNAFTSGPNSIEIEWLASANDIAAVLNRIVALEDKTALDILAVSSGVSDAMRADWDYVGYKGGSEPGVLNLSWLLRDNSGDWRVVTMSWNNAEAAVDQSAFELLGMRAIALASGE</sequence>
<dbReference type="InterPro" id="IPR045155">
    <property type="entry name" value="Beta-lactam_cat"/>
</dbReference>
<gene>
    <name evidence="4" type="ORF">GCM10023208_24140</name>
</gene>
<dbReference type="PANTHER" id="PTHR35333:SF5">
    <property type="entry name" value="CONSERVED LIPOPROTEIN LPQF-RELATED"/>
    <property type="match status" value="1"/>
</dbReference>
<name>A0ABP9KJB8_9SPHN</name>